<feature type="compositionally biased region" description="Basic residues" evidence="1">
    <location>
        <begin position="1"/>
        <end position="11"/>
    </location>
</feature>
<evidence type="ECO:0000256" key="1">
    <source>
        <dbReference type="SAM" id="MobiDB-lite"/>
    </source>
</evidence>
<reference evidence="2 3" key="2">
    <citation type="submission" date="2018-11" db="EMBL/GenBank/DDBJ databases">
        <authorList>
            <consortium name="Pathogen Informatics"/>
        </authorList>
    </citation>
    <scope>NUCLEOTIDE SEQUENCE [LARGE SCALE GENOMIC DNA]</scope>
</reference>
<gene>
    <name evidence="2" type="ORF">ASIM_LOCUS7125</name>
</gene>
<dbReference type="EMBL" id="UYRR01016680">
    <property type="protein sequence ID" value="VDK28569.1"/>
    <property type="molecule type" value="Genomic_DNA"/>
</dbReference>
<keyword evidence="3" id="KW-1185">Reference proteome</keyword>
<sequence>MKKRKKKVRKAKQQDIDNNVDKGDEASLATSPTRTQQASSRHSDEHDEDKTEEKRRNYKIPRAYMVTSENPLAITLPLV</sequence>
<feature type="region of interest" description="Disordered" evidence="1">
    <location>
        <begin position="1"/>
        <end position="62"/>
    </location>
</feature>
<evidence type="ECO:0000313" key="2">
    <source>
        <dbReference type="EMBL" id="VDK28569.1"/>
    </source>
</evidence>
<dbReference type="Proteomes" id="UP000267096">
    <property type="component" value="Unassembled WGS sequence"/>
</dbReference>
<evidence type="ECO:0000313" key="3">
    <source>
        <dbReference type="Proteomes" id="UP000267096"/>
    </source>
</evidence>
<proteinExistence type="predicted"/>
<feature type="compositionally biased region" description="Polar residues" evidence="1">
    <location>
        <begin position="28"/>
        <end position="40"/>
    </location>
</feature>
<evidence type="ECO:0000313" key="4">
    <source>
        <dbReference type="WBParaSite" id="ASIM_0000736101-mRNA-1"/>
    </source>
</evidence>
<feature type="compositionally biased region" description="Basic and acidic residues" evidence="1">
    <location>
        <begin position="12"/>
        <end position="25"/>
    </location>
</feature>
<protein>
    <submittedName>
        <fullName evidence="2 4">Uncharacterized protein</fullName>
    </submittedName>
</protein>
<accession>A0A0M3JI96</accession>
<dbReference type="WBParaSite" id="ASIM_0000736101-mRNA-1">
    <property type="protein sequence ID" value="ASIM_0000736101-mRNA-1"/>
    <property type="gene ID" value="ASIM_0000736101"/>
</dbReference>
<reference evidence="4" key="1">
    <citation type="submission" date="2017-02" db="UniProtKB">
        <authorList>
            <consortium name="WormBaseParasite"/>
        </authorList>
    </citation>
    <scope>IDENTIFICATION</scope>
</reference>
<feature type="compositionally biased region" description="Basic and acidic residues" evidence="1">
    <location>
        <begin position="41"/>
        <end position="55"/>
    </location>
</feature>
<dbReference type="AlphaFoldDB" id="A0A0M3JI96"/>
<organism evidence="4">
    <name type="scientific">Anisakis simplex</name>
    <name type="common">Herring worm</name>
    <dbReference type="NCBI Taxonomy" id="6269"/>
    <lineage>
        <taxon>Eukaryota</taxon>
        <taxon>Metazoa</taxon>
        <taxon>Ecdysozoa</taxon>
        <taxon>Nematoda</taxon>
        <taxon>Chromadorea</taxon>
        <taxon>Rhabditida</taxon>
        <taxon>Spirurina</taxon>
        <taxon>Ascaridomorpha</taxon>
        <taxon>Ascaridoidea</taxon>
        <taxon>Anisakidae</taxon>
        <taxon>Anisakis</taxon>
        <taxon>Anisakis simplex complex</taxon>
    </lineage>
</organism>
<name>A0A0M3JI96_ANISI</name>